<dbReference type="Pfam" id="PF09365">
    <property type="entry name" value="DUF2461"/>
    <property type="match status" value="1"/>
</dbReference>
<dbReference type="EMBL" id="MTPW01000001">
    <property type="protein sequence ID" value="PQJ32476.1"/>
    <property type="molecule type" value="Genomic_DNA"/>
</dbReference>
<name>A0A2S7UC14_9FLAO</name>
<dbReference type="PANTHER" id="PTHR36452">
    <property type="entry name" value="CHROMOSOME 12, WHOLE GENOME SHOTGUN SEQUENCE"/>
    <property type="match status" value="1"/>
</dbReference>
<proteinExistence type="predicted"/>
<comment type="caution">
    <text evidence="1">The sequence shown here is derived from an EMBL/GenBank/DDBJ whole genome shotgun (WGS) entry which is preliminary data.</text>
</comment>
<dbReference type="OrthoDB" id="9794241at2"/>
<evidence type="ECO:0000313" key="2">
    <source>
        <dbReference type="Proteomes" id="UP000239747"/>
    </source>
</evidence>
<reference evidence="1 2" key="1">
    <citation type="submission" date="2017-01" db="EMBL/GenBank/DDBJ databases">
        <title>Trade-off between light-utilization and light-protection in marine flavobacteria.</title>
        <authorList>
            <person name="Kumagai Y."/>
            <person name="Yoshizawa S."/>
            <person name="Kogure K."/>
            <person name="Iwasaki W."/>
        </authorList>
    </citation>
    <scope>NUCLEOTIDE SEQUENCE [LARGE SCALE GENOMIC DNA]</scope>
    <source>
        <strain evidence="1 2">KCTC 32109</strain>
    </source>
</reference>
<dbReference type="PANTHER" id="PTHR36452:SF1">
    <property type="entry name" value="DUF2461 DOMAIN-CONTAINING PROTEIN"/>
    <property type="match status" value="1"/>
</dbReference>
<dbReference type="InterPro" id="IPR012808">
    <property type="entry name" value="CHP02453"/>
</dbReference>
<dbReference type="NCBIfam" id="TIGR02453">
    <property type="entry name" value="TIGR02453 family protein"/>
    <property type="match status" value="1"/>
</dbReference>
<evidence type="ECO:0000313" key="1">
    <source>
        <dbReference type="EMBL" id="PQJ32476.1"/>
    </source>
</evidence>
<dbReference type="Proteomes" id="UP000239747">
    <property type="component" value="Unassembled WGS sequence"/>
</dbReference>
<keyword evidence="2" id="KW-1185">Reference proteome</keyword>
<protein>
    <submittedName>
        <fullName evidence="1">TIGR02453 family protein</fullName>
    </submittedName>
</protein>
<dbReference type="RefSeq" id="WP_105071551.1">
    <property type="nucleotide sequence ID" value="NZ_MTPW01000001.1"/>
</dbReference>
<dbReference type="PIRSF" id="PIRSF028451">
    <property type="entry name" value="UCP028451"/>
    <property type="match status" value="1"/>
</dbReference>
<dbReference type="AlphaFoldDB" id="A0A2S7UC14"/>
<dbReference type="InterPro" id="IPR015996">
    <property type="entry name" value="UCP028451"/>
</dbReference>
<sequence>MIHNELLTFLTELERNNNRPWFENHKSQFLELDSAFKTSVNKITDLLNEHDIIEKSKTYRIYRDIRFSKDKTPFKVHRSANWMRAGVERRGSYYMRIKPNHHLIGVGFFGPEKEDLLRIRKELEIDAQELRDIIDKPQFINTWATFQGEQLKTAPRNFDKTHPDMDLIRFKSFYFLKSFTDQEVQKPDFFNEVNKAFQIARPFLDYMTDVLTTNLNGESLI</sequence>
<gene>
    <name evidence="1" type="ORF">BST92_11295</name>
</gene>
<accession>A0A2S7UC14</accession>
<organism evidence="1 2">
    <name type="scientific">Nonlabens arenilitoris</name>
    <dbReference type="NCBI Taxonomy" id="1217969"/>
    <lineage>
        <taxon>Bacteria</taxon>
        <taxon>Pseudomonadati</taxon>
        <taxon>Bacteroidota</taxon>
        <taxon>Flavobacteriia</taxon>
        <taxon>Flavobacteriales</taxon>
        <taxon>Flavobacteriaceae</taxon>
        <taxon>Nonlabens</taxon>
    </lineage>
</organism>